<comment type="similarity">
    <text evidence="1">Belongs to the MET18/MMS19 family.</text>
</comment>
<dbReference type="GO" id="GO:0051604">
    <property type="term" value="P:protein maturation"/>
    <property type="evidence" value="ECO:0007669"/>
    <property type="project" value="UniProtKB-UniRule"/>
</dbReference>
<comment type="function">
    <text evidence="1">Key component of the cytosolic iron-sulfur protein assembly (CIA) complex, a multiprotein complex that mediates the incorporation of iron-sulfur cluster into apoproteins specifically involved in DNA metabolism and genomic integrity. In the CIA complex, MMS19 acts as an adapter between early-acting CIA components and a subset of cellular target iron-sulfur proteins.</text>
</comment>
<protein>
    <recommendedName>
        <fullName evidence="1">MMS19 nucleotide excision repair protein</fullName>
    </recommendedName>
</protein>
<dbReference type="Pfam" id="PF14500">
    <property type="entry name" value="MMS19_N"/>
    <property type="match status" value="1"/>
</dbReference>
<name>A0A9P4YWG0_9HYPO</name>
<comment type="caution">
    <text evidence="3">The sequence shown here is derived from an EMBL/GenBank/DDBJ whole genome shotgun (WGS) entry which is preliminary data.</text>
</comment>
<dbReference type="RefSeq" id="XP_035321590.1">
    <property type="nucleotide sequence ID" value="XM_035468456.1"/>
</dbReference>
<gene>
    <name evidence="3" type="ORF">GMORB2_6486</name>
</gene>
<keyword evidence="1" id="KW-0234">DNA repair</keyword>
<evidence type="ECO:0000259" key="2">
    <source>
        <dbReference type="Pfam" id="PF14500"/>
    </source>
</evidence>
<reference evidence="3" key="1">
    <citation type="submission" date="2020-03" db="EMBL/GenBank/DDBJ databases">
        <title>Site-based positive gene gene selection in Geosmithia morbida across the United States reveals a broad range of putative effectors and factors for local host and environmental adapation.</title>
        <authorList>
            <person name="Onufrak A."/>
            <person name="Murdoch R.W."/>
            <person name="Gazis R."/>
            <person name="Huff M."/>
            <person name="Staton M."/>
            <person name="Klingeman W."/>
            <person name="Hadziabdic D."/>
        </authorList>
    </citation>
    <scope>NUCLEOTIDE SEQUENCE</scope>
    <source>
        <strain evidence="3">1262</strain>
    </source>
</reference>
<sequence>MADFRQLALEFVLADDEAKLTSIAQKAASELQSGSANSNPVARWVEAVQPWMPGASGDEAMTDGDETPDWTGRAKALDFLSRTLHYLDDNILKPSQVKLLVGFFGAMFDIDHKAGILPSATALSRIVAMKAFQPSSADTVIQKVCALRDDFARQISKTRLAVFELLRSLITAPGIASSLQHKYGASAGFMVDLLQLCSNERDPSCLMVWFDIQSFFLRGYSPSTEVIEQVFGTFKAYFPISLPRTSPSGITPEQLKSQLRKCFTASDKLSSMTIPFLLGKIDQGEGVTVNVKVDILKTIKACLEQYDNPTRSVTPYVERLWNSLKYEVRNGEIEDTIWATLEVLKTIATRLKGDDLRDYSLMVTRDCVNDFSNTVYMAAAGRLITSVLSATPVSFLLMVSPAITHIKENLRHPKGPSHSQDLLKLLHVILETRILLVEADMAAQERNDFDAIDQSFKSLYDDVYRNTIELGVKADASEDDLKLATQAVQGAGALVYQKPSIAYASSEERSRGWLLPGDKCSEICDILFSIIIQKVTGENTDIQSQTSDELINKTIEALQRSVTAYPSGFAHLVQRGVDLMHSSWITQGDQAVPMMQTLCPLLAYVGCSGISASPVGGLNNLILVTSSLHRELVSAIDIKASVAVWCALVAGLQSAVRCFSDACKSHDIASDKASWEGDWLPAIEAKYPSLKEPGSSTSTEASKSISEVYGDFLLISLHFSRNLYRKATKTANSYGGSETKALELSDDFNTSDNPAESQYLYLVSTLAGFVFHEMSEGQQLAIGAEAYSLHMFRDDFISVVPGDKTSSWDWATSQRLNILCLGILEALRPAAVSRLFTAGVAQHLIISGISTQHKFASASAASVSRSILAILANKHKIETIETVMAAVDKECDLVVTQKSSNASETLDKATSVVALAAGMLRRYSGKQAQGLLRMLRVSPTLPTIGHHLARRFEMIFAQQKVLSKDGYAIVKPLWMQKMYIELGKPLIAIALGRDSAVTDRVIRTNCSIAVLLTVKHMNYAIYEEDAEDILRIAITVAQTISTGPDVRAAFEGLRNILAEAPAKGEPHLASIVTICVNTFSQKPHAPLDWLPADYFATTDDVLDESRAASGKSALEIMAALPKLFESRHLLPLTARVERELTLACGNAFRELRKSARAARQSWREMQ</sequence>
<dbReference type="GO" id="GO:0016226">
    <property type="term" value="P:iron-sulfur cluster assembly"/>
    <property type="evidence" value="ECO:0007669"/>
    <property type="project" value="UniProtKB-UniRule"/>
</dbReference>
<dbReference type="Proteomes" id="UP000749293">
    <property type="component" value="Unassembled WGS sequence"/>
</dbReference>
<dbReference type="EMBL" id="JAANYQ010000007">
    <property type="protein sequence ID" value="KAF4122938.1"/>
    <property type="molecule type" value="Genomic_DNA"/>
</dbReference>
<accession>A0A9P4YWG0</accession>
<keyword evidence="1" id="KW-0227">DNA damage</keyword>
<dbReference type="InterPro" id="IPR029240">
    <property type="entry name" value="MMS19_N"/>
</dbReference>
<dbReference type="InterPro" id="IPR016024">
    <property type="entry name" value="ARM-type_fold"/>
</dbReference>
<evidence type="ECO:0000313" key="3">
    <source>
        <dbReference type="EMBL" id="KAF4122938.1"/>
    </source>
</evidence>
<dbReference type="AlphaFoldDB" id="A0A9P4YWG0"/>
<comment type="subcellular location">
    <subcellularLocation>
        <location evidence="1">Nucleus</location>
    </subcellularLocation>
</comment>
<organism evidence="3 4">
    <name type="scientific">Geosmithia morbida</name>
    <dbReference type="NCBI Taxonomy" id="1094350"/>
    <lineage>
        <taxon>Eukaryota</taxon>
        <taxon>Fungi</taxon>
        <taxon>Dikarya</taxon>
        <taxon>Ascomycota</taxon>
        <taxon>Pezizomycotina</taxon>
        <taxon>Sordariomycetes</taxon>
        <taxon>Hypocreomycetidae</taxon>
        <taxon>Hypocreales</taxon>
        <taxon>Bionectriaceae</taxon>
        <taxon>Geosmithia</taxon>
    </lineage>
</organism>
<evidence type="ECO:0000256" key="1">
    <source>
        <dbReference type="RuleBase" id="RU367072"/>
    </source>
</evidence>
<dbReference type="GO" id="GO:0006281">
    <property type="term" value="P:DNA repair"/>
    <property type="evidence" value="ECO:0007669"/>
    <property type="project" value="UniProtKB-UniRule"/>
</dbReference>
<feature type="domain" description="MMS19 N-terminal" evidence="2">
    <location>
        <begin position="70"/>
        <end position="328"/>
    </location>
</feature>
<dbReference type="SUPFAM" id="SSF48371">
    <property type="entry name" value="ARM repeat"/>
    <property type="match status" value="1"/>
</dbReference>
<dbReference type="GO" id="GO:0005634">
    <property type="term" value="C:nucleus"/>
    <property type="evidence" value="ECO:0007669"/>
    <property type="project" value="UniProtKB-SubCell"/>
</dbReference>
<dbReference type="GO" id="GO:0097361">
    <property type="term" value="C:cytosolic [4Fe-4S] assembly targeting complex"/>
    <property type="evidence" value="ECO:0007669"/>
    <property type="project" value="UniProtKB-UniRule"/>
</dbReference>
<dbReference type="PANTHER" id="PTHR12891">
    <property type="entry name" value="DNA REPAIR/TRANSCRIPTION PROTEIN MET18/MMS19"/>
    <property type="match status" value="1"/>
</dbReference>
<keyword evidence="1" id="KW-0539">Nucleus</keyword>
<dbReference type="PANTHER" id="PTHR12891:SF0">
    <property type="entry name" value="MMS19 NUCLEOTIDE EXCISION REPAIR PROTEIN HOMOLOG"/>
    <property type="match status" value="1"/>
</dbReference>
<dbReference type="InterPro" id="IPR039920">
    <property type="entry name" value="MMS19"/>
</dbReference>
<dbReference type="OrthoDB" id="342900at2759"/>
<keyword evidence="4" id="KW-1185">Reference proteome</keyword>
<proteinExistence type="inferred from homology"/>
<evidence type="ECO:0000313" key="4">
    <source>
        <dbReference type="Proteomes" id="UP000749293"/>
    </source>
</evidence>
<dbReference type="GeneID" id="55972711"/>